<keyword evidence="8" id="KW-1185">Reference proteome</keyword>
<dbReference type="STRING" id="1912961.BU204_17445"/>
<feature type="chain" id="PRO_5038771683" evidence="6">
    <location>
        <begin position="20"/>
        <end position="430"/>
    </location>
</feature>
<dbReference type="AlphaFoldDB" id="A0A1Q8CPW2"/>
<proteinExistence type="predicted"/>
<dbReference type="OrthoDB" id="2515046at2"/>
<dbReference type="PROSITE" id="PS51257">
    <property type="entry name" value="PROKAR_LIPOPROTEIN"/>
    <property type="match status" value="1"/>
</dbReference>
<accession>A0A1Q8CPW2</accession>
<evidence type="ECO:0000256" key="2">
    <source>
        <dbReference type="ARBA" id="ARBA00022729"/>
    </source>
</evidence>
<evidence type="ECO:0000256" key="6">
    <source>
        <dbReference type="SAM" id="SignalP"/>
    </source>
</evidence>
<keyword evidence="4" id="KW-0564">Palmitate</keyword>
<keyword evidence="1" id="KW-1003">Cell membrane</keyword>
<dbReference type="InterPro" id="IPR006059">
    <property type="entry name" value="SBP"/>
</dbReference>
<evidence type="ECO:0000313" key="7">
    <source>
        <dbReference type="EMBL" id="OLF16386.1"/>
    </source>
</evidence>
<name>A0A1Q8CPW2_9PSEU</name>
<dbReference type="Pfam" id="PF01547">
    <property type="entry name" value="SBP_bac_1"/>
    <property type="match status" value="1"/>
</dbReference>
<dbReference type="PANTHER" id="PTHR43649:SF33">
    <property type="entry name" value="POLYGALACTURONAN_RHAMNOGALACTURONAN-BINDING PROTEIN YTCQ"/>
    <property type="match status" value="1"/>
</dbReference>
<dbReference type="RefSeq" id="WP_075126743.1">
    <property type="nucleotide sequence ID" value="NZ_MSIE01000030.1"/>
</dbReference>
<dbReference type="SUPFAM" id="SSF53850">
    <property type="entry name" value="Periplasmic binding protein-like II"/>
    <property type="match status" value="1"/>
</dbReference>
<feature type="signal peptide" evidence="6">
    <location>
        <begin position="1"/>
        <end position="19"/>
    </location>
</feature>
<gene>
    <name evidence="7" type="ORF">BU204_17445</name>
</gene>
<dbReference type="Proteomes" id="UP000185596">
    <property type="component" value="Unassembled WGS sequence"/>
</dbReference>
<evidence type="ECO:0000313" key="8">
    <source>
        <dbReference type="Proteomes" id="UP000185596"/>
    </source>
</evidence>
<dbReference type="EMBL" id="MSIE01000030">
    <property type="protein sequence ID" value="OLF16386.1"/>
    <property type="molecule type" value="Genomic_DNA"/>
</dbReference>
<reference evidence="7 8" key="1">
    <citation type="submission" date="2016-12" db="EMBL/GenBank/DDBJ databases">
        <title>The draft genome sequence of Actinophytocola sp. 11-183.</title>
        <authorList>
            <person name="Wang W."/>
            <person name="Yuan L."/>
        </authorList>
    </citation>
    <scope>NUCLEOTIDE SEQUENCE [LARGE SCALE GENOMIC DNA]</scope>
    <source>
        <strain evidence="7 8">11-183</strain>
    </source>
</reference>
<evidence type="ECO:0000256" key="3">
    <source>
        <dbReference type="ARBA" id="ARBA00023136"/>
    </source>
</evidence>
<sequence length="430" mass="46540">MRSLLRPIPLLLAVASLLAACTSEGSSDGPGGRVELSFWTWATNVERVVDIWNREHPDVHVTVSRQTMGDELVTKVLTAAEAGNPPDLLQAEYQALPTFVSNDALADIGEHVGEVREEFAEETWEQVTLGTDGVYAVPQDTGPMMLYYRADLFDRYGLRVPTTWTEFAQVARDLRAKTRSSYLTTFSSNDPGWFAGLAQQAGAQWWGVDGESWTVGIDDEPTREVADFWGGLVSEGVVDDQAMYTPQWNKALGDGTLLAWPSAIWAPAVLESVAAGTRGKWAMAPLPTWNPGEERTGNWGGSSTAVSAGSEHVEAAADFALWLNTDPAATRALVTEGSLYPAARDAQSGPALDQPPAFLPGQSTFYTEAKAIADTAARWTWGPNVNVAYQAYRDAFGAAITEGSRFSAAVGVMHERTVADMRRNGFTVRG</sequence>
<keyword evidence="3" id="KW-0472">Membrane</keyword>
<keyword evidence="5" id="KW-0449">Lipoprotein</keyword>
<comment type="caution">
    <text evidence="7">The sequence shown here is derived from an EMBL/GenBank/DDBJ whole genome shotgun (WGS) entry which is preliminary data.</text>
</comment>
<evidence type="ECO:0000256" key="4">
    <source>
        <dbReference type="ARBA" id="ARBA00023139"/>
    </source>
</evidence>
<protein>
    <submittedName>
        <fullName evidence="7">Sugar ABC transporter substrate-binding protein</fullName>
    </submittedName>
</protein>
<dbReference type="Gene3D" id="3.40.190.10">
    <property type="entry name" value="Periplasmic binding protein-like II"/>
    <property type="match status" value="3"/>
</dbReference>
<evidence type="ECO:0000256" key="5">
    <source>
        <dbReference type="ARBA" id="ARBA00023288"/>
    </source>
</evidence>
<evidence type="ECO:0000256" key="1">
    <source>
        <dbReference type="ARBA" id="ARBA00022475"/>
    </source>
</evidence>
<organism evidence="7 8">
    <name type="scientific">Actinophytocola xanthii</name>
    <dbReference type="NCBI Taxonomy" id="1912961"/>
    <lineage>
        <taxon>Bacteria</taxon>
        <taxon>Bacillati</taxon>
        <taxon>Actinomycetota</taxon>
        <taxon>Actinomycetes</taxon>
        <taxon>Pseudonocardiales</taxon>
        <taxon>Pseudonocardiaceae</taxon>
    </lineage>
</organism>
<keyword evidence="2 6" id="KW-0732">Signal</keyword>
<dbReference type="InterPro" id="IPR050490">
    <property type="entry name" value="Bact_solute-bd_prot1"/>
</dbReference>
<dbReference type="PANTHER" id="PTHR43649">
    <property type="entry name" value="ARABINOSE-BINDING PROTEIN-RELATED"/>
    <property type="match status" value="1"/>
</dbReference>